<feature type="compositionally biased region" description="Basic and acidic residues" evidence="5">
    <location>
        <begin position="883"/>
        <end position="892"/>
    </location>
</feature>
<dbReference type="PROSITE" id="PS51194">
    <property type="entry name" value="HELICASE_CTER"/>
    <property type="match status" value="1"/>
</dbReference>
<comment type="caution">
    <text evidence="8">The sequence shown here is derived from an EMBL/GenBank/DDBJ whole genome shotgun (WGS) entry which is preliminary data.</text>
</comment>
<reference evidence="8 9" key="1">
    <citation type="submission" date="2023-05" db="EMBL/GenBank/DDBJ databases">
        <title>Streptomyces fuscus sp. nov., a brown-black pigment producing actinomyces isolated from dry sand of Sea duck farm.</title>
        <authorList>
            <person name="Xie J."/>
            <person name="Shen N."/>
        </authorList>
    </citation>
    <scope>NUCLEOTIDE SEQUENCE [LARGE SCALE GENOMIC DNA]</scope>
    <source>
        <strain evidence="8 9">CGMCC 4.1745</strain>
    </source>
</reference>
<dbReference type="InterPro" id="IPR057342">
    <property type="entry name" value="DEXDc_RapA"/>
</dbReference>
<dbReference type="Pfam" id="PF00176">
    <property type="entry name" value="SNF2-rel_dom"/>
    <property type="match status" value="1"/>
</dbReference>
<dbReference type="InterPro" id="IPR027417">
    <property type="entry name" value="P-loop_NTPase"/>
</dbReference>
<keyword evidence="1" id="KW-0547">Nucleotide-binding</keyword>
<feature type="domain" description="Helicase C-terminal" evidence="7">
    <location>
        <begin position="535"/>
        <end position="730"/>
    </location>
</feature>
<evidence type="ECO:0000259" key="7">
    <source>
        <dbReference type="PROSITE" id="PS51194"/>
    </source>
</evidence>
<keyword evidence="3" id="KW-0347">Helicase</keyword>
<dbReference type="InterPro" id="IPR000330">
    <property type="entry name" value="SNF2_N"/>
</dbReference>
<evidence type="ECO:0000256" key="2">
    <source>
        <dbReference type="ARBA" id="ARBA00022801"/>
    </source>
</evidence>
<evidence type="ECO:0000256" key="1">
    <source>
        <dbReference type="ARBA" id="ARBA00022741"/>
    </source>
</evidence>
<evidence type="ECO:0000313" key="8">
    <source>
        <dbReference type="EMBL" id="MDT6984953.1"/>
    </source>
</evidence>
<dbReference type="InterPro" id="IPR049730">
    <property type="entry name" value="SNF2/RAD54-like_C"/>
</dbReference>
<dbReference type="PANTHER" id="PTHR45766">
    <property type="entry name" value="DNA ANNEALING HELICASE AND ENDONUCLEASE ZRANB3 FAMILY MEMBER"/>
    <property type="match status" value="1"/>
</dbReference>
<dbReference type="InterPro" id="IPR038718">
    <property type="entry name" value="SNF2-like_sf"/>
</dbReference>
<proteinExistence type="predicted"/>
<sequence length="1118" mass="125420">MTGGAAVRPATDDTDDTAADGGPDLARPADGAAPVAPGQLVTVRNRPWVVTEVTRSALATDDPARSAGAAAPHLVSLTSVEDDARDEELRVVWELEQATSVHDQYELPSPAAGFDEPGRLDAFLDAVRWGAIASADKTALQAPFRSGVEIQDYQLDPVVRALSMPRTNLLIADDVGLGKTVEAGLVMQELMLRHRARSMLIVCPAGLTLQWRDEMRDKFGLDFRIVDTRLLRELRRSAGLYANPWTHHPRLIVSVDWLKRERPMRMLREILPPVPEYPRAFDLLVVDEVHTCAPSGTGRYAVDSQRTRAVKLLAPHCEHRLFLSATPHNGYLESFTALLELLDDHRFARGVKPTDEQLRRVMVRRLKSELPRTWNDKPRFPQRVPHALEVRYGDETRAAYAKLAEYARSRREGNGGGKAGGTAADFVTTLLKKRFLSSPKAFAETIATHLETMTSRPPAGEAAPAPSVRVLRPLIDGVEEAEEDGEREQAEATARALTAARQAMRPLSDRERTLLKELDAWAVTAGKRPDAKFARFREWLDEITCPDGPLGEWEDQRVIVFTEYRDTQRWLYEQLLAAKYPADRIALLYGGQDPKEREQVKTVFQESPDLSPVRILLGTDAASEGINLQAHCHRVLHWEIPWNPNRLEQRNGRVDRHGQRAEQVDVHHFVPEGWQGFDAAHDHQTDSGYEDGALEDEMHFLAVAARKTERIREDLGSAGEVIAAQVEQKMLGRRSNWTTADAEITKRSGKAVLKVERDLARDLEQLVNALTDSRQELHLNAATVERVVRTGLQLAHRKDLIEVPDPDPRKNANCFRLPELPGAWARARNDGLRHPLTGADRPVVFDEAEARDRTDVVYLHLGHRLTQMCLRLLRAELWSGGDARPRHADGEGRPAPQGLQERKLSRVTARVVPDGVLRTPAVVAHGRVVISGSGGARLHEEVIAAGGLIESGKLAVAKKEDVEKWLAAATDDLPPEGIRDELSALWPDNLDKRLSRALNTQANRRFRSLQTLLAKRCEEEVDGMRAVLEDLGRSIRERLDDTGHWQQESLFDVDDERRQLHADREALQERLRRLPDVIESETSALRRRWADPTTRWFPVSVTFLVPRSLTVTARQETR</sequence>
<feature type="region of interest" description="Disordered" evidence="5">
    <location>
        <begin position="881"/>
        <end position="904"/>
    </location>
</feature>
<protein>
    <submittedName>
        <fullName evidence="8">DISARM system SNF2-like helicase DrmD</fullName>
    </submittedName>
</protein>
<dbReference type="NCBIfam" id="NF038317">
    <property type="entry name" value="DISARM_DrmD"/>
    <property type="match status" value="1"/>
</dbReference>
<dbReference type="Pfam" id="PF00271">
    <property type="entry name" value="Helicase_C"/>
    <property type="match status" value="1"/>
</dbReference>
<feature type="domain" description="Helicase ATP-binding" evidence="6">
    <location>
        <begin position="160"/>
        <end position="345"/>
    </location>
</feature>
<accession>A0ABU3JSM4</accession>
<dbReference type="CDD" id="cd18793">
    <property type="entry name" value="SF2_C_SNF"/>
    <property type="match status" value="1"/>
</dbReference>
<dbReference type="InterPro" id="IPR001650">
    <property type="entry name" value="Helicase_C-like"/>
</dbReference>
<evidence type="ECO:0000313" key="9">
    <source>
        <dbReference type="Proteomes" id="UP001249760"/>
    </source>
</evidence>
<dbReference type="Gene3D" id="3.40.50.300">
    <property type="entry name" value="P-loop containing nucleotide triphosphate hydrolases"/>
    <property type="match status" value="1"/>
</dbReference>
<evidence type="ECO:0000259" key="6">
    <source>
        <dbReference type="PROSITE" id="PS51192"/>
    </source>
</evidence>
<dbReference type="Proteomes" id="UP001249760">
    <property type="component" value="Unassembled WGS sequence"/>
</dbReference>
<evidence type="ECO:0000256" key="4">
    <source>
        <dbReference type="ARBA" id="ARBA00022840"/>
    </source>
</evidence>
<dbReference type="EMBL" id="JASKMA010000010">
    <property type="protein sequence ID" value="MDT6984953.1"/>
    <property type="molecule type" value="Genomic_DNA"/>
</dbReference>
<dbReference type="PROSITE" id="PS51192">
    <property type="entry name" value="HELICASE_ATP_BIND_1"/>
    <property type="match status" value="1"/>
</dbReference>
<keyword evidence="2" id="KW-0378">Hydrolase</keyword>
<dbReference type="SMART" id="SM00487">
    <property type="entry name" value="DEXDc"/>
    <property type="match status" value="1"/>
</dbReference>
<organism evidence="8 9">
    <name type="scientific">Streptomyces lusitanus</name>
    <dbReference type="NCBI Taxonomy" id="68232"/>
    <lineage>
        <taxon>Bacteria</taxon>
        <taxon>Bacillati</taxon>
        <taxon>Actinomycetota</taxon>
        <taxon>Actinomycetes</taxon>
        <taxon>Kitasatosporales</taxon>
        <taxon>Streptomycetaceae</taxon>
        <taxon>Streptomyces</taxon>
    </lineage>
</organism>
<keyword evidence="4" id="KW-0067">ATP-binding</keyword>
<keyword evidence="9" id="KW-1185">Reference proteome</keyword>
<name>A0ABU3JSM4_9ACTN</name>
<dbReference type="RefSeq" id="WP_394313406.1">
    <property type="nucleotide sequence ID" value="NZ_JASKMA010000010.1"/>
</dbReference>
<dbReference type="Gene3D" id="3.40.50.10810">
    <property type="entry name" value="Tandem AAA-ATPase domain"/>
    <property type="match status" value="1"/>
</dbReference>
<dbReference type="SUPFAM" id="SSF52540">
    <property type="entry name" value="P-loop containing nucleoside triphosphate hydrolases"/>
    <property type="match status" value="2"/>
</dbReference>
<evidence type="ECO:0000256" key="5">
    <source>
        <dbReference type="SAM" id="MobiDB-lite"/>
    </source>
</evidence>
<feature type="region of interest" description="Disordered" evidence="5">
    <location>
        <begin position="1"/>
        <end position="38"/>
    </location>
</feature>
<evidence type="ECO:0000256" key="3">
    <source>
        <dbReference type="ARBA" id="ARBA00022806"/>
    </source>
</evidence>
<gene>
    <name evidence="8" type="primary">drmD</name>
    <name evidence="8" type="ORF">QNO04_15945</name>
</gene>
<dbReference type="SMART" id="SM00490">
    <property type="entry name" value="HELICc"/>
    <property type="match status" value="1"/>
</dbReference>
<dbReference type="CDD" id="cd18011">
    <property type="entry name" value="DEXDc_RapA"/>
    <property type="match status" value="1"/>
</dbReference>
<dbReference type="InterPro" id="IPR014001">
    <property type="entry name" value="Helicase_ATP-bd"/>
</dbReference>
<dbReference type="PANTHER" id="PTHR45766:SF6">
    <property type="entry name" value="SWI_SNF-RELATED MATRIX-ASSOCIATED ACTIN-DEPENDENT REGULATOR OF CHROMATIN SUBFAMILY A-LIKE PROTEIN 1"/>
    <property type="match status" value="1"/>
</dbReference>